<evidence type="ECO:0000313" key="2">
    <source>
        <dbReference type="EMBL" id="QVV90597.1"/>
    </source>
</evidence>
<dbReference type="AlphaFoldDB" id="A0A8E7EIX4"/>
<sequence length="371" mass="41610">MQNSVFHENLIIHPTDAVEMDPDMYHEILDKISLPDGFHINIYATHVPGARSLSYSKNRTLYIGTRGDKVYAVRDSDGDGFAENRTIIASDLTMPNGVAILEDDLYVAEISRIIKFPRIEKTLPDIPDYEILYDGFPKDTAHGWKFIRFGPDGKLYIPVGAPCNICLPPGDFYAAIHRMNPDGTSLEKFASGVRNTVGFDWDPKTGDLWFTDNGRDMLGDNVPPDELNHAPKPKMFFGYPYLHGGNIIDPEFGDLSPDGCKNCTPPARELGPHVASLGMRFYTGEMFPDSYTNAIIIAEHGSWNRKDPIGHRLTIVLRENGIPVSYEPFIEGWLHNGTVYGRPVDVEVIQDGSLLISDDMNGIVYRVWYNL</sequence>
<accession>A0A8E7EIX4</accession>
<evidence type="ECO:0000313" key="3">
    <source>
        <dbReference type="Proteomes" id="UP000680656"/>
    </source>
</evidence>
<evidence type="ECO:0000259" key="1">
    <source>
        <dbReference type="Pfam" id="PF23500"/>
    </source>
</evidence>
<dbReference type="Pfam" id="PF23500">
    <property type="entry name" value="DUF7133"/>
    <property type="match status" value="1"/>
</dbReference>
<dbReference type="InterPro" id="IPR011042">
    <property type="entry name" value="6-blade_b-propeller_TolB-like"/>
</dbReference>
<dbReference type="PANTHER" id="PTHR33546">
    <property type="entry name" value="LARGE, MULTIFUNCTIONAL SECRETED PROTEIN-RELATED"/>
    <property type="match status" value="1"/>
</dbReference>
<gene>
    <name evidence="2" type="ORF">KHC33_09340</name>
</gene>
<dbReference type="InterPro" id="IPR055557">
    <property type="entry name" value="DUF7133"/>
</dbReference>
<organism evidence="2 3">
    <name type="scientific">Methanospirillum purgamenti</name>
    <dbReference type="NCBI Taxonomy" id="2834276"/>
    <lineage>
        <taxon>Archaea</taxon>
        <taxon>Methanobacteriati</taxon>
        <taxon>Methanobacteriota</taxon>
        <taxon>Stenosarchaea group</taxon>
        <taxon>Methanomicrobia</taxon>
        <taxon>Methanomicrobiales</taxon>
        <taxon>Methanospirillaceae</taxon>
        <taxon>Methanospirillum</taxon>
    </lineage>
</organism>
<dbReference type="SUPFAM" id="SSF50952">
    <property type="entry name" value="Soluble quinoprotein glucose dehydrogenase"/>
    <property type="match status" value="1"/>
</dbReference>
<dbReference type="InterPro" id="IPR011041">
    <property type="entry name" value="Quinoprot_gluc/sorb_DH_b-prop"/>
</dbReference>
<dbReference type="Proteomes" id="UP000680656">
    <property type="component" value="Chromosome"/>
</dbReference>
<protein>
    <submittedName>
        <fullName evidence="2">PQQ-dependent sugar dehydrogenase</fullName>
    </submittedName>
</protein>
<name>A0A8E7EIX4_9EURY</name>
<dbReference type="Gene3D" id="2.120.10.30">
    <property type="entry name" value="TolB, C-terminal domain"/>
    <property type="match status" value="1"/>
</dbReference>
<dbReference type="PANTHER" id="PTHR33546:SF1">
    <property type="entry name" value="LARGE, MULTIFUNCTIONAL SECRETED PROTEIN"/>
    <property type="match status" value="1"/>
</dbReference>
<dbReference type="EMBL" id="CP075546">
    <property type="protein sequence ID" value="QVV90597.1"/>
    <property type="molecule type" value="Genomic_DNA"/>
</dbReference>
<feature type="domain" description="DUF7133" evidence="1">
    <location>
        <begin position="65"/>
        <end position="300"/>
    </location>
</feature>
<proteinExistence type="predicted"/>
<reference evidence="2 3" key="1">
    <citation type="submission" date="2021-05" db="EMBL/GenBank/DDBJ databases">
        <title>A novel Methanospirillum isolate from a pyrite-forming mixed culture.</title>
        <authorList>
            <person name="Bunk B."/>
            <person name="Sproer C."/>
            <person name="Spring S."/>
            <person name="Pester M."/>
        </authorList>
    </citation>
    <scope>NUCLEOTIDE SEQUENCE [LARGE SCALE GENOMIC DNA]</scope>
    <source>
        <strain evidence="2 3">J.3.6.1-F.2.7.3</strain>
    </source>
</reference>
<dbReference type="KEGG" id="mrtj:KHC33_09340"/>
<keyword evidence="3" id="KW-1185">Reference proteome</keyword>